<feature type="signal peptide" evidence="1">
    <location>
        <begin position="1"/>
        <end position="26"/>
    </location>
</feature>
<keyword evidence="1" id="KW-0732">Signal</keyword>
<proteinExistence type="predicted"/>
<comment type="caution">
    <text evidence="2">The sequence shown here is derived from an EMBL/GenBank/DDBJ whole genome shotgun (WGS) entry which is preliminary data.</text>
</comment>
<dbReference type="EMBL" id="BSOO01000007">
    <property type="protein sequence ID" value="GLR47252.1"/>
    <property type="molecule type" value="Genomic_DNA"/>
</dbReference>
<dbReference type="InterPro" id="IPR011659">
    <property type="entry name" value="WD40"/>
</dbReference>
<protein>
    <recommendedName>
        <fullName evidence="4">WD40-like Beta Propeller Repeat</fullName>
    </recommendedName>
</protein>
<sequence length="307" mass="32777">MVMNGMKRWIATASVLAIGLSVNASAQQYGDWGPPTWAEALNGSSSQLNTPFNDGCPILNPYDGSLYIASNRPGGQGGLDIWIAPKSGDGWGTPVNAGPKINTAADEFCPTPARGNRFFFVRRSSATDTDIFVVKHLPSGFQDAQRLPKGEGQINSDREEWSPSWFQAADGREFLYFSSTRETGGPAQDVYYSVDFGPANLAQGGVNSSASDARPNVSRNGLEIVWDSNRTGTLGGPDIFTAHRSSVDEPWGSAIHLENGINSAANETRASLSWDGTTLMFGSTRTGAPAEGSADVYVSRRTKVTGQ</sequence>
<dbReference type="Pfam" id="PF07676">
    <property type="entry name" value="PD40"/>
    <property type="match status" value="2"/>
</dbReference>
<feature type="chain" id="PRO_5045238205" description="WD40-like Beta Propeller Repeat" evidence="1">
    <location>
        <begin position="27"/>
        <end position="307"/>
    </location>
</feature>
<dbReference type="Gene3D" id="2.120.10.30">
    <property type="entry name" value="TolB, C-terminal domain"/>
    <property type="match status" value="1"/>
</dbReference>
<evidence type="ECO:0000256" key="1">
    <source>
        <dbReference type="SAM" id="SignalP"/>
    </source>
</evidence>
<evidence type="ECO:0008006" key="4">
    <source>
        <dbReference type="Google" id="ProtNLM"/>
    </source>
</evidence>
<gene>
    <name evidence="2" type="ORF">GCM10007925_09630</name>
</gene>
<accession>A0ABQ5Z5G5</accession>
<evidence type="ECO:0000313" key="3">
    <source>
        <dbReference type="Proteomes" id="UP001156703"/>
    </source>
</evidence>
<dbReference type="Proteomes" id="UP001156703">
    <property type="component" value="Unassembled WGS sequence"/>
</dbReference>
<name>A0ABQ5Z5G5_9SPHN</name>
<keyword evidence="3" id="KW-1185">Reference proteome</keyword>
<dbReference type="InterPro" id="IPR011042">
    <property type="entry name" value="6-blade_b-propeller_TolB-like"/>
</dbReference>
<reference evidence="3" key="1">
    <citation type="journal article" date="2019" name="Int. J. Syst. Evol. Microbiol.">
        <title>The Global Catalogue of Microorganisms (GCM) 10K type strain sequencing project: providing services to taxonomists for standard genome sequencing and annotation.</title>
        <authorList>
            <consortium name="The Broad Institute Genomics Platform"/>
            <consortium name="The Broad Institute Genome Sequencing Center for Infectious Disease"/>
            <person name="Wu L."/>
            <person name="Ma J."/>
        </authorList>
    </citation>
    <scope>NUCLEOTIDE SEQUENCE [LARGE SCALE GENOMIC DNA]</scope>
    <source>
        <strain evidence="3">NBRC 102146</strain>
    </source>
</reference>
<organism evidence="2 3">
    <name type="scientific">Sphingomonas astaxanthinifaciens DSM 22298</name>
    <dbReference type="NCBI Taxonomy" id="1123267"/>
    <lineage>
        <taxon>Bacteria</taxon>
        <taxon>Pseudomonadati</taxon>
        <taxon>Pseudomonadota</taxon>
        <taxon>Alphaproteobacteria</taxon>
        <taxon>Sphingomonadales</taxon>
        <taxon>Sphingomonadaceae</taxon>
        <taxon>Sphingomonas</taxon>
    </lineage>
</organism>
<evidence type="ECO:0000313" key="2">
    <source>
        <dbReference type="EMBL" id="GLR47252.1"/>
    </source>
</evidence>